<sequence>MPDFNDNVSGFSALVDMAGMLSPLDAVEFPADVYSPCWCGSNKKWKFCHKGRDKKSRAPIGLLLKDKEQLYRSGFCLHPEASSETCSTAKAIDSHTVQRRGGLDAIAEDGHVYSIKKGFSNVAKNNGRVDMERHGVARASTFPGYCNSHDTTLFKPVETKGAILNDMNGFLLSLRVVAYELASKRAELRSHIESRDDADCGVSFEQQVTVQSFMHFRQKALERGLADISAYKSKFDEAYLTQNFEDFSLYGVEFDGTLPFVVAGAFMPEYDFSGKAIQSLRLDQETSLIALNVTELNGKTWAVFGWYGGPSCAAAKFVDSFKSLPESEKANAVLLASLEYLENIYFKQSWWDSLSEELSSLLHVRIGGGMTGSIRSPNSLVAPGLGALTAPVVSIYEKLSK</sequence>
<dbReference type="RefSeq" id="WP_161049282.1">
    <property type="nucleotide sequence ID" value="NZ_WWCR01000003.1"/>
</dbReference>
<evidence type="ECO:0008006" key="3">
    <source>
        <dbReference type="Google" id="ProtNLM"/>
    </source>
</evidence>
<comment type="caution">
    <text evidence="1">The sequence shown here is derived from an EMBL/GenBank/DDBJ whole genome shotgun (WGS) entry which is preliminary data.</text>
</comment>
<evidence type="ECO:0000313" key="1">
    <source>
        <dbReference type="EMBL" id="MYM71628.1"/>
    </source>
</evidence>
<organism evidence="1 2">
    <name type="scientific">Duganella margarita</name>
    <dbReference type="NCBI Taxonomy" id="2692170"/>
    <lineage>
        <taxon>Bacteria</taxon>
        <taxon>Pseudomonadati</taxon>
        <taxon>Pseudomonadota</taxon>
        <taxon>Betaproteobacteria</taxon>
        <taxon>Burkholderiales</taxon>
        <taxon>Oxalobacteraceae</taxon>
        <taxon>Telluria group</taxon>
        <taxon>Duganella</taxon>
    </lineage>
</organism>
<accession>A0A7X4GXV7</accession>
<evidence type="ECO:0000313" key="2">
    <source>
        <dbReference type="Proteomes" id="UP000469734"/>
    </source>
</evidence>
<proteinExistence type="predicted"/>
<dbReference type="AlphaFoldDB" id="A0A7X4GXV7"/>
<dbReference type="Proteomes" id="UP000469734">
    <property type="component" value="Unassembled WGS sequence"/>
</dbReference>
<gene>
    <name evidence="1" type="ORF">GTP56_05380</name>
</gene>
<name>A0A7X4GXV7_9BURK</name>
<reference evidence="1 2" key="1">
    <citation type="submission" date="2019-12" db="EMBL/GenBank/DDBJ databases">
        <title>Novel species isolated from a subtropical stream in China.</title>
        <authorList>
            <person name="Lu H."/>
        </authorList>
    </citation>
    <scope>NUCLEOTIDE SEQUENCE [LARGE SCALE GENOMIC DNA]</scope>
    <source>
        <strain evidence="1 2">FT134W</strain>
    </source>
</reference>
<dbReference type="EMBL" id="WWCR01000003">
    <property type="protein sequence ID" value="MYM71628.1"/>
    <property type="molecule type" value="Genomic_DNA"/>
</dbReference>
<protein>
    <recommendedName>
        <fullName evidence="3">SEC-C domain-containing protein</fullName>
    </recommendedName>
</protein>